<organism evidence="3 4">
    <name type="scientific">Pochonia chlamydosporia 170</name>
    <dbReference type="NCBI Taxonomy" id="1380566"/>
    <lineage>
        <taxon>Eukaryota</taxon>
        <taxon>Fungi</taxon>
        <taxon>Dikarya</taxon>
        <taxon>Ascomycota</taxon>
        <taxon>Pezizomycotina</taxon>
        <taxon>Sordariomycetes</taxon>
        <taxon>Hypocreomycetidae</taxon>
        <taxon>Hypocreales</taxon>
        <taxon>Clavicipitaceae</taxon>
        <taxon>Pochonia</taxon>
    </lineage>
</organism>
<dbReference type="AlphaFoldDB" id="A0A179F250"/>
<accession>A0A179F250</accession>
<dbReference type="InterPro" id="IPR002110">
    <property type="entry name" value="Ankyrin_rpt"/>
</dbReference>
<dbReference type="PANTHER" id="PTHR24198:SF165">
    <property type="entry name" value="ANKYRIN REPEAT-CONTAINING PROTEIN-RELATED"/>
    <property type="match status" value="1"/>
</dbReference>
<keyword evidence="1" id="KW-0677">Repeat</keyword>
<dbReference type="KEGG" id="pchm:VFPPC_10510"/>
<gene>
    <name evidence="3" type="ORF">VFPPC_10510</name>
</gene>
<dbReference type="EMBL" id="LSBJ02000011">
    <property type="protein sequence ID" value="OAQ59451.1"/>
    <property type="molecule type" value="Genomic_DNA"/>
</dbReference>
<dbReference type="InterPro" id="IPR036770">
    <property type="entry name" value="Ankyrin_rpt-contain_sf"/>
</dbReference>
<dbReference type="Pfam" id="PF12796">
    <property type="entry name" value="Ank_2"/>
    <property type="match status" value="2"/>
</dbReference>
<dbReference type="PANTHER" id="PTHR24198">
    <property type="entry name" value="ANKYRIN REPEAT AND PROTEIN KINASE DOMAIN-CONTAINING PROTEIN"/>
    <property type="match status" value="1"/>
</dbReference>
<protein>
    <submittedName>
        <fullName evidence="3">Ankyrin repeats (3 copies) domain-containing protein</fullName>
    </submittedName>
</protein>
<evidence type="ECO:0000313" key="3">
    <source>
        <dbReference type="EMBL" id="OAQ59451.1"/>
    </source>
</evidence>
<name>A0A179F250_METCM</name>
<dbReference type="STRING" id="1380566.A0A179F250"/>
<dbReference type="Gene3D" id="1.25.40.20">
    <property type="entry name" value="Ankyrin repeat-containing domain"/>
    <property type="match status" value="2"/>
</dbReference>
<evidence type="ECO:0000256" key="2">
    <source>
        <dbReference type="ARBA" id="ARBA00023043"/>
    </source>
</evidence>
<dbReference type="Proteomes" id="UP000078397">
    <property type="component" value="Unassembled WGS sequence"/>
</dbReference>
<dbReference type="SMART" id="SM00248">
    <property type="entry name" value="ANK"/>
    <property type="match status" value="7"/>
</dbReference>
<evidence type="ECO:0000256" key="1">
    <source>
        <dbReference type="ARBA" id="ARBA00022737"/>
    </source>
</evidence>
<dbReference type="OrthoDB" id="4223509at2759"/>
<dbReference type="GeneID" id="28852863"/>
<sequence>MLHLGIARGGPDISRQVVVAAQPSDFTLNNMSGCNPLMTLVDRGFSDLFALFLSKGPAPAIDLLEKQILSYAVASGKESIALQILRIRGFQARLGAGDGEDLLLSASATGLKSVVKELLLCYSSRNAVNVDNLNALQLAAQSNQFQMIRLLLDFEVCPRGDRHGDFGTFRRLYSHESYSGIMLDMESLLHCAVQGRNQALIEIILELTTYPDYKRLLKAAAQYDVLDTVQLSIERIPNFEAQFSLGHLLILAARHNSSSVVTFLLSKYSIDPNFTDSARRTALWYAVSGCCIPIISFLLTRDDLDPNIPDDTGCSPLRLAAVQRDPSHDILELLALDSRIIPAYQNQGIAATSAIRKQRDYQLLKRLRRRGFIDVGFRGRKRKVKNLN</sequence>
<reference evidence="3 4" key="1">
    <citation type="journal article" date="2016" name="PLoS Pathog.">
        <title>Biosynthesis of antibiotic leucinostatins in bio-control fungus Purpureocillium lilacinum and their inhibition on phytophthora revealed by genome mining.</title>
        <authorList>
            <person name="Wang G."/>
            <person name="Liu Z."/>
            <person name="Lin R."/>
            <person name="Li E."/>
            <person name="Mao Z."/>
            <person name="Ling J."/>
            <person name="Yang Y."/>
            <person name="Yin W.B."/>
            <person name="Xie B."/>
        </authorList>
    </citation>
    <scope>NUCLEOTIDE SEQUENCE [LARGE SCALE GENOMIC DNA]</scope>
    <source>
        <strain evidence="3">170</strain>
    </source>
</reference>
<dbReference type="RefSeq" id="XP_018137475.1">
    <property type="nucleotide sequence ID" value="XM_018288869.1"/>
</dbReference>
<keyword evidence="2" id="KW-0040">ANK repeat</keyword>
<comment type="caution">
    <text evidence="3">The sequence shown here is derived from an EMBL/GenBank/DDBJ whole genome shotgun (WGS) entry which is preliminary data.</text>
</comment>
<evidence type="ECO:0000313" key="4">
    <source>
        <dbReference type="Proteomes" id="UP000078397"/>
    </source>
</evidence>
<dbReference type="SUPFAM" id="SSF48403">
    <property type="entry name" value="Ankyrin repeat"/>
    <property type="match status" value="2"/>
</dbReference>
<proteinExistence type="predicted"/>
<keyword evidence="4" id="KW-1185">Reference proteome</keyword>